<dbReference type="EMBL" id="CACTIH010001812">
    <property type="protein sequence ID" value="CAA2963727.1"/>
    <property type="molecule type" value="Genomic_DNA"/>
</dbReference>
<dbReference type="AlphaFoldDB" id="A0A8S0QEH2"/>
<protein>
    <submittedName>
        <fullName evidence="1">Uncharacterized protein</fullName>
    </submittedName>
</protein>
<comment type="caution">
    <text evidence="1">The sequence shown here is derived from an EMBL/GenBank/DDBJ whole genome shotgun (WGS) entry which is preliminary data.</text>
</comment>
<organism evidence="1 2">
    <name type="scientific">Olea europaea subsp. europaea</name>
    <dbReference type="NCBI Taxonomy" id="158383"/>
    <lineage>
        <taxon>Eukaryota</taxon>
        <taxon>Viridiplantae</taxon>
        <taxon>Streptophyta</taxon>
        <taxon>Embryophyta</taxon>
        <taxon>Tracheophyta</taxon>
        <taxon>Spermatophyta</taxon>
        <taxon>Magnoliopsida</taxon>
        <taxon>eudicotyledons</taxon>
        <taxon>Gunneridae</taxon>
        <taxon>Pentapetalae</taxon>
        <taxon>asterids</taxon>
        <taxon>lamiids</taxon>
        <taxon>Lamiales</taxon>
        <taxon>Oleaceae</taxon>
        <taxon>Oleeae</taxon>
        <taxon>Olea</taxon>
    </lineage>
</organism>
<sequence>MWFVGDLDLQVIMKRLTDGSEMWLVLKGDMEMVLVAIQDWGLCEFRVVCTGVGLRIVVERENIIVLLNKLRNLDLPLLYILPEVLKAANLLVYPSQDYKARRIVLFLHSTMHQSGSIFDNLEDVIARLIIATFEAKELEGFEIKEIVAIG</sequence>
<accession>A0A8S0QEH2</accession>
<reference evidence="1 2" key="1">
    <citation type="submission" date="2019-12" db="EMBL/GenBank/DDBJ databases">
        <authorList>
            <person name="Alioto T."/>
            <person name="Alioto T."/>
            <person name="Gomez Garrido J."/>
        </authorList>
    </citation>
    <scope>NUCLEOTIDE SEQUENCE [LARGE SCALE GENOMIC DNA]</scope>
</reference>
<dbReference type="Gramene" id="OE9A001959T1">
    <property type="protein sequence ID" value="OE9A001959C1"/>
    <property type="gene ID" value="OE9A001959"/>
</dbReference>
<dbReference type="Proteomes" id="UP000594638">
    <property type="component" value="Unassembled WGS sequence"/>
</dbReference>
<name>A0A8S0QEH2_OLEEU</name>
<proteinExistence type="predicted"/>
<evidence type="ECO:0000313" key="1">
    <source>
        <dbReference type="EMBL" id="CAA2963727.1"/>
    </source>
</evidence>
<keyword evidence="2" id="KW-1185">Reference proteome</keyword>
<evidence type="ECO:0000313" key="2">
    <source>
        <dbReference type="Proteomes" id="UP000594638"/>
    </source>
</evidence>
<gene>
    <name evidence="1" type="ORF">OLEA9_A001959</name>
</gene>